<dbReference type="InterPro" id="IPR013840">
    <property type="entry name" value="DNAligase_N"/>
</dbReference>
<keyword evidence="2" id="KW-0436">Ligase</keyword>
<reference evidence="11 12" key="1">
    <citation type="submission" date="2024-10" db="EMBL/GenBank/DDBJ databases">
        <title>Updated reference genomes for cyclostephanoid diatoms.</title>
        <authorList>
            <person name="Roberts W.R."/>
            <person name="Alverson A.J."/>
        </authorList>
    </citation>
    <scope>NUCLEOTIDE SEQUENCE [LARGE SCALE GENOMIC DNA]</scope>
    <source>
        <strain evidence="11 12">AJA232-27</strain>
    </source>
</reference>
<protein>
    <recommendedName>
        <fullName evidence="1">DNA ligase (NAD(+))</fullName>
        <ecNumber evidence="1">6.5.1.2</ecNumber>
    </recommendedName>
</protein>
<evidence type="ECO:0000256" key="9">
    <source>
        <dbReference type="SAM" id="MobiDB-lite"/>
    </source>
</evidence>
<dbReference type="SUPFAM" id="SSF56091">
    <property type="entry name" value="DNA ligase/mRNA capping enzyme, catalytic domain"/>
    <property type="match status" value="1"/>
</dbReference>
<comment type="caution">
    <text evidence="11">The sequence shown here is derived from an EMBL/GenBank/DDBJ whole genome shotgun (WGS) entry which is preliminary data.</text>
</comment>
<evidence type="ECO:0000256" key="2">
    <source>
        <dbReference type="ARBA" id="ARBA00022598"/>
    </source>
</evidence>
<evidence type="ECO:0000256" key="7">
    <source>
        <dbReference type="ARBA" id="ARBA00023204"/>
    </source>
</evidence>
<keyword evidence="4" id="KW-0227">DNA damage</keyword>
<keyword evidence="12" id="KW-1185">Reference proteome</keyword>
<feature type="region of interest" description="Disordered" evidence="9">
    <location>
        <begin position="108"/>
        <end position="133"/>
    </location>
</feature>
<organism evidence="11 12">
    <name type="scientific">Discostella pseudostelligera</name>
    <dbReference type="NCBI Taxonomy" id="259834"/>
    <lineage>
        <taxon>Eukaryota</taxon>
        <taxon>Sar</taxon>
        <taxon>Stramenopiles</taxon>
        <taxon>Ochrophyta</taxon>
        <taxon>Bacillariophyta</taxon>
        <taxon>Coscinodiscophyceae</taxon>
        <taxon>Thalassiosirophycidae</taxon>
        <taxon>Stephanodiscales</taxon>
        <taxon>Stephanodiscaceae</taxon>
        <taxon>Discostella</taxon>
    </lineage>
</organism>
<dbReference type="InterPro" id="IPR036420">
    <property type="entry name" value="BRCT_dom_sf"/>
</dbReference>
<evidence type="ECO:0000256" key="8">
    <source>
        <dbReference type="ARBA" id="ARBA00034005"/>
    </source>
</evidence>
<dbReference type="Gene3D" id="3.40.50.10190">
    <property type="entry name" value="BRCT domain"/>
    <property type="match status" value="1"/>
</dbReference>
<dbReference type="SUPFAM" id="SSF47781">
    <property type="entry name" value="RuvA domain 2-like"/>
    <property type="match status" value="1"/>
</dbReference>
<dbReference type="AlphaFoldDB" id="A0ABD3MSB7"/>
<evidence type="ECO:0000256" key="6">
    <source>
        <dbReference type="ARBA" id="ARBA00023027"/>
    </source>
</evidence>
<keyword evidence="3" id="KW-0235">DNA replication</keyword>
<dbReference type="GO" id="GO:0003911">
    <property type="term" value="F:DNA ligase (NAD+) activity"/>
    <property type="evidence" value="ECO:0007669"/>
    <property type="project" value="UniProtKB-EC"/>
</dbReference>
<evidence type="ECO:0000259" key="10">
    <source>
        <dbReference type="PROSITE" id="PS50172"/>
    </source>
</evidence>
<accession>A0ABD3MSB7</accession>
<gene>
    <name evidence="11" type="ORF">ACHAWU_002704</name>
</gene>
<dbReference type="Gene3D" id="2.40.50.140">
    <property type="entry name" value="Nucleic acid-binding proteins"/>
    <property type="match status" value="1"/>
</dbReference>
<dbReference type="InterPro" id="IPR004150">
    <property type="entry name" value="NAD_DNA_ligase_OB"/>
</dbReference>
<proteinExistence type="predicted"/>
<evidence type="ECO:0000256" key="5">
    <source>
        <dbReference type="ARBA" id="ARBA00022842"/>
    </source>
</evidence>
<dbReference type="CDD" id="cd17748">
    <property type="entry name" value="BRCT_DNA_ligase_like"/>
    <property type="match status" value="1"/>
</dbReference>
<feature type="region of interest" description="Disordered" evidence="9">
    <location>
        <begin position="1006"/>
        <end position="1025"/>
    </location>
</feature>
<comment type="catalytic activity">
    <reaction evidence="8">
        <text>NAD(+) + (deoxyribonucleotide)n-3'-hydroxyl + 5'-phospho-(deoxyribonucleotide)m = (deoxyribonucleotide)n+m + AMP + beta-nicotinamide D-nucleotide.</text>
        <dbReference type="EC" id="6.5.1.2"/>
    </reaction>
</comment>
<keyword evidence="5" id="KW-0460">Magnesium</keyword>
<dbReference type="PROSITE" id="PS01056">
    <property type="entry name" value="DNA_LIGASE_N2"/>
    <property type="match status" value="1"/>
</dbReference>
<evidence type="ECO:0000313" key="12">
    <source>
        <dbReference type="Proteomes" id="UP001530293"/>
    </source>
</evidence>
<keyword evidence="7" id="KW-0234">DNA repair</keyword>
<dbReference type="Pfam" id="PF01653">
    <property type="entry name" value="DNA_ligase_aden"/>
    <property type="match status" value="2"/>
</dbReference>
<dbReference type="EC" id="6.5.1.2" evidence="1"/>
<dbReference type="InterPro" id="IPR010994">
    <property type="entry name" value="RuvA_2-like"/>
</dbReference>
<dbReference type="Gene3D" id="1.10.150.20">
    <property type="entry name" value="5' to 3' exonuclease, C-terminal subdomain"/>
    <property type="match status" value="2"/>
</dbReference>
<dbReference type="Proteomes" id="UP001530293">
    <property type="component" value="Unassembled WGS sequence"/>
</dbReference>
<keyword evidence="6" id="KW-0520">NAD</keyword>
<dbReference type="GO" id="GO:0006281">
    <property type="term" value="P:DNA repair"/>
    <property type="evidence" value="ECO:0007669"/>
    <property type="project" value="UniProtKB-KW"/>
</dbReference>
<dbReference type="Gene3D" id="3.30.470.30">
    <property type="entry name" value="DNA ligase/mRNA capping enzyme"/>
    <property type="match status" value="1"/>
</dbReference>
<dbReference type="EMBL" id="JALLBG020000089">
    <property type="protein sequence ID" value="KAL3765989.1"/>
    <property type="molecule type" value="Genomic_DNA"/>
</dbReference>
<dbReference type="InterPro" id="IPR013839">
    <property type="entry name" value="DNAligase_adenylation"/>
</dbReference>
<dbReference type="SMART" id="SM00292">
    <property type="entry name" value="BRCT"/>
    <property type="match status" value="1"/>
</dbReference>
<evidence type="ECO:0000256" key="1">
    <source>
        <dbReference type="ARBA" id="ARBA00012722"/>
    </source>
</evidence>
<evidence type="ECO:0000256" key="4">
    <source>
        <dbReference type="ARBA" id="ARBA00022763"/>
    </source>
</evidence>
<dbReference type="SUPFAM" id="SSF52113">
    <property type="entry name" value="BRCT domain"/>
    <property type="match status" value="1"/>
</dbReference>
<dbReference type="InterPro" id="IPR001357">
    <property type="entry name" value="BRCT_dom"/>
</dbReference>
<dbReference type="InterPro" id="IPR012340">
    <property type="entry name" value="NA-bd_OB-fold"/>
</dbReference>
<dbReference type="SMART" id="SM00532">
    <property type="entry name" value="LIGANc"/>
    <property type="match status" value="1"/>
</dbReference>
<dbReference type="InterPro" id="IPR033136">
    <property type="entry name" value="DNA_ligase_CS"/>
</dbReference>
<sequence>MTIAHCHTPVFSIVNEEPNAEDAKAKVKLYEESNRSQIVIRQSLRADEERCIADRKREFHEIEKAVTAAKQKFKQETTEVMLGERDKVSAEVAAAQMLGYRNELIRQQRGRGGQNSMHGSTGPRVREPENGLGKDKVKDREMYRKRQAAGGGVTSENIAVQERDWQLTLSSEVGGEVKAKIRNLDEIYYGGNNNNNGFLEVSDDEYDALARREAELCTLYPHLLQLLENDLGLGKMATRFGGRVGQLYEEGESNLSDSDVNEVEVKRIKPKKVSTPSVKRIKHRHLQNAPMQSLDNAMDDVQAVAWLNRVRKLLSASEKADTEGEAADDNKVAEKIPIQIMAEPKIDGLSLSLRFQLRRSESASEIVYDFVWGATRGDGTQGEDVTEAVQSAWMKNGIPSSSSVDDHFSVPKSFTIARVVDPPSILEIRGEVVLPQKAFDEFVENATNTANNTTRTFSNARNAASGILLRSKEPTSQDEIERTQFLQSHLQFYAYDVVAAESESVNQHAWPSTTVGMSGLTMREFLTNIGFQVPSPVVVEFLDISLDTELNATDVPNLLNYHRKFMSIRDESGAHKQTTDMTQPTFPYKIDGVVYKLASFHHRTTLGSSSRTPRWAIAHKFPPLSAITRLLDVEVQVGRTGALTPVAILDPVDLGGVMVARASLHNFHFARKMLLPNTATTGLPDSDEIDGKCTRVMNVKKGVSVLVSRAGDVIPQVMKRVFDDDGEVEVIDAATYSDDMINLESPRTCPACGSPTSFEFVRVPVKKKRTSPKTLDKGAPLQVISADDEESNDAESGQVLRCSGPQLLCQPRAMNALAYAYSRPGLDVKGLSKSKLNQLFEAGIIRFPSDLFRYFGVENEGEEADLPGWGELSSRNLAESIRSVASEGVPLSRYIYSLGIPLIGTYASQLLASTYGSIRSFLSALDEASLHDENEVLGQSEEVVIPPLFAALVGEADGSGKVKGIGPAAISALLAFSKEEVLMKAAKDLANVLTIHDDVSRKLVVSESVEDDDDESQKTTKKPSPLKDMTVVFTGTIPGMSRTLAQKAAMELGARSTPSTVSKSTSLVVEGEDGGKKATKARELGVRVMDYVEFMKLADEP</sequence>
<name>A0ABD3MSB7_9STRA</name>
<feature type="domain" description="BRCT" evidence="10">
    <location>
        <begin position="1021"/>
        <end position="1101"/>
    </location>
</feature>
<dbReference type="SUPFAM" id="SSF50249">
    <property type="entry name" value="Nucleic acid-binding proteins"/>
    <property type="match status" value="1"/>
</dbReference>
<evidence type="ECO:0000313" key="11">
    <source>
        <dbReference type="EMBL" id="KAL3765989.1"/>
    </source>
</evidence>
<dbReference type="Pfam" id="PF00533">
    <property type="entry name" value="BRCT"/>
    <property type="match status" value="1"/>
</dbReference>
<feature type="compositionally biased region" description="Basic and acidic residues" evidence="9">
    <location>
        <begin position="124"/>
        <end position="133"/>
    </location>
</feature>
<evidence type="ECO:0000256" key="3">
    <source>
        <dbReference type="ARBA" id="ARBA00022705"/>
    </source>
</evidence>
<dbReference type="PROSITE" id="PS50172">
    <property type="entry name" value="BRCT"/>
    <property type="match status" value="1"/>
</dbReference>
<dbReference type="Pfam" id="PF03120">
    <property type="entry name" value="OB_DNA_ligase"/>
    <property type="match status" value="1"/>
</dbReference>
<dbReference type="GO" id="GO:0006260">
    <property type="term" value="P:DNA replication"/>
    <property type="evidence" value="ECO:0007669"/>
    <property type="project" value="UniProtKB-KW"/>
</dbReference>